<evidence type="ECO:0000313" key="4">
    <source>
        <dbReference type="EMBL" id="KAE9280293.1"/>
    </source>
</evidence>
<keyword evidence="6" id="KW-1185">Reference proteome</keyword>
<protein>
    <submittedName>
        <fullName evidence="2">Uncharacterized protein</fullName>
    </submittedName>
</protein>
<accession>A0A6A3HS20</accession>
<gene>
    <name evidence="3" type="ORF">PR001_g26091</name>
    <name evidence="2" type="ORF">PR002_g26724</name>
    <name evidence="4" type="ORF">PR003_g28000</name>
</gene>
<dbReference type="EMBL" id="QXFV01003756">
    <property type="protein sequence ID" value="KAE8974133.1"/>
    <property type="molecule type" value="Genomic_DNA"/>
</dbReference>
<proteinExistence type="predicted"/>
<evidence type="ECO:0000313" key="3">
    <source>
        <dbReference type="EMBL" id="KAE8974133.1"/>
    </source>
</evidence>
<evidence type="ECO:0000313" key="5">
    <source>
        <dbReference type="Proteomes" id="UP000429607"/>
    </source>
</evidence>
<dbReference type="Proteomes" id="UP000429607">
    <property type="component" value="Unassembled WGS sequence"/>
</dbReference>
<evidence type="ECO:0000313" key="2">
    <source>
        <dbReference type="EMBL" id="KAE8971752.1"/>
    </source>
</evidence>
<evidence type="ECO:0000313" key="7">
    <source>
        <dbReference type="Proteomes" id="UP000435112"/>
    </source>
</evidence>
<evidence type="ECO:0000256" key="1">
    <source>
        <dbReference type="SAM" id="MobiDB-lite"/>
    </source>
</evidence>
<dbReference type="EMBL" id="QXFU01003938">
    <property type="protein sequence ID" value="KAE8971752.1"/>
    <property type="molecule type" value="Genomic_DNA"/>
</dbReference>
<feature type="region of interest" description="Disordered" evidence="1">
    <location>
        <begin position="1"/>
        <end position="98"/>
    </location>
</feature>
<dbReference type="Proteomes" id="UP000434957">
    <property type="component" value="Unassembled WGS sequence"/>
</dbReference>
<dbReference type="Proteomes" id="UP000435112">
    <property type="component" value="Unassembled WGS sequence"/>
</dbReference>
<reference evidence="5 7" key="1">
    <citation type="submission" date="2018-09" db="EMBL/GenBank/DDBJ databases">
        <title>Genomic investigation of the strawberry pathogen Phytophthora fragariae indicates pathogenicity is determined by transcriptional variation in three key races.</title>
        <authorList>
            <person name="Adams T.M."/>
            <person name="Armitage A.D."/>
            <person name="Sobczyk M.K."/>
            <person name="Bates H.J."/>
            <person name="Dunwell J.M."/>
            <person name="Nellist C.F."/>
            <person name="Harrison R.J."/>
        </authorList>
    </citation>
    <scope>NUCLEOTIDE SEQUENCE [LARGE SCALE GENOMIC DNA]</scope>
    <source>
        <strain evidence="3 5">SCRP249</strain>
        <strain evidence="2 7">SCRP324</strain>
        <strain evidence="4 6">SCRP333</strain>
    </source>
</reference>
<name>A0A6A3HS20_9STRA</name>
<feature type="compositionally biased region" description="Acidic residues" evidence="1">
    <location>
        <begin position="51"/>
        <end position="81"/>
    </location>
</feature>
<feature type="compositionally biased region" description="Acidic residues" evidence="1">
    <location>
        <begin position="34"/>
        <end position="44"/>
    </location>
</feature>
<dbReference type="AlphaFoldDB" id="A0A6A3HS20"/>
<evidence type="ECO:0000313" key="6">
    <source>
        <dbReference type="Proteomes" id="UP000434957"/>
    </source>
</evidence>
<organism evidence="2 7">
    <name type="scientific">Phytophthora rubi</name>
    <dbReference type="NCBI Taxonomy" id="129364"/>
    <lineage>
        <taxon>Eukaryota</taxon>
        <taxon>Sar</taxon>
        <taxon>Stramenopiles</taxon>
        <taxon>Oomycota</taxon>
        <taxon>Peronosporomycetes</taxon>
        <taxon>Peronosporales</taxon>
        <taxon>Peronosporaceae</taxon>
        <taxon>Phytophthora</taxon>
    </lineage>
</organism>
<dbReference type="EMBL" id="QXFT01004096">
    <property type="protein sequence ID" value="KAE9280293.1"/>
    <property type="molecule type" value="Genomic_DNA"/>
</dbReference>
<comment type="caution">
    <text evidence="2">The sequence shown here is derived from an EMBL/GenBank/DDBJ whole genome shotgun (WGS) entry which is preliminary data.</text>
</comment>
<sequence>MDRSRKKAIILKQAKEKEEAEARAKLQQQTNDAGAEEDEVEEYAEDKNSEVAEDAAEGEDGAEEEDAADEDEDAEEEEEGDGNCGSGSGKRKRAQSDEYIDLHSVPALKKRHKPRKAFDAYLKKYSDWTSTKMVVNETLNVCLFNRRIKAQKQYKGRSAAEIPLVPESVDPFQRVYIYTHGWKVRSRSVGKRPTQRTFYTGCEARFVAQAYERSNGTWGIEIKRDFYATITMFRMRVFNRIQVFARFRWDLP</sequence>
<dbReference type="OrthoDB" id="127030at2759"/>
<feature type="compositionally biased region" description="Basic and acidic residues" evidence="1">
    <location>
        <begin position="13"/>
        <end position="24"/>
    </location>
</feature>